<dbReference type="AlphaFoldDB" id="A0A326UBF2"/>
<evidence type="ECO:0000313" key="2">
    <source>
        <dbReference type="Proteomes" id="UP000248806"/>
    </source>
</evidence>
<evidence type="ECO:0000313" key="1">
    <source>
        <dbReference type="EMBL" id="PZW35922.1"/>
    </source>
</evidence>
<dbReference type="CDD" id="cd02972">
    <property type="entry name" value="DsbA_family"/>
    <property type="match status" value="1"/>
</dbReference>
<dbReference type="Proteomes" id="UP000248806">
    <property type="component" value="Unassembled WGS sequence"/>
</dbReference>
<accession>A0A326UBF2</accession>
<dbReference type="EMBL" id="QKUF01000001">
    <property type="protein sequence ID" value="PZW35922.1"/>
    <property type="molecule type" value="Genomic_DNA"/>
</dbReference>
<dbReference type="InterPro" id="IPR053977">
    <property type="entry name" value="Rv2466c-like"/>
</dbReference>
<reference evidence="1 2" key="1">
    <citation type="submission" date="2018-06" db="EMBL/GenBank/DDBJ databases">
        <title>Genomic Encyclopedia of Archaeal and Bacterial Type Strains, Phase II (KMG-II): from individual species to whole genera.</title>
        <authorList>
            <person name="Goeker M."/>
        </authorList>
    </citation>
    <scope>NUCLEOTIDE SEQUENCE [LARGE SCALE GENOMIC DNA]</scope>
    <source>
        <strain evidence="1 2">ATCC BAA-1881</strain>
    </source>
</reference>
<dbReference type="RefSeq" id="WP_111317555.1">
    <property type="nucleotide sequence ID" value="NZ_BIFX01000001.1"/>
</dbReference>
<dbReference type="Gene3D" id="3.40.30.10">
    <property type="entry name" value="Glutaredoxin"/>
    <property type="match status" value="1"/>
</dbReference>
<dbReference type="SUPFAM" id="SSF52833">
    <property type="entry name" value="Thioredoxin-like"/>
    <property type="match status" value="1"/>
</dbReference>
<keyword evidence="2" id="KW-1185">Reference proteome</keyword>
<dbReference type="OrthoDB" id="4125991at2"/>
<protein>
    <submittedName>
        <fullName evidence="1">DSBA-like thioredoxin domain-containing protein</fullName>
    </submittedName>
</protein>
<proteinExistence type="predicted"/>
<dbReference type="InterPro" id="IPR036249">
    <property type="entry name" value="Thioredoxin-like_sf"/>
</dbReference>
<sequence>MTTNVAHVQFHFDPLCPFAWRTALWIRNARKVRPIEVTWRFFSLEVVNRAPDTEPDYVNGAGWTALRTLAMVRRLHGNEGVEKLYIALGNAAHGRGKQLDRGTVEEAVEEAGLAERTGGSYFVTSALASEETILDVLKDHEEAAQRYHAFGVPTIALDGSDVGFYGPVIQNVPKGDEAGELWDFTAWALKYPNLFELKRDRSFVPSWDRISAED</sequence>
<gene>
    <name evidence="1" type="ORF">EI42_00088</name>
</gene>
<organism evidence="1 2">
    <name type="scientific">Thermosporothrix hazakensis</name>
    <dbReference type="NCBI Taxonomy" id="644383"/>
    <lineage>
        <taxon>Bacteria</taxon>
        <taxon>Bacillati</taxon>
        <taxon>Chloroflexota</taxon>
        <taxon>Ktedonobacteria</taxon>
        <taxon>Ktedonobacterales</taxon>
        <taxon>Thermosporotrichaceae</taxon>
        <taxon>Thermosporothrix</taxon>
    </lineage>
</organism>
<name>A0A326UBF2_THEHA</name>
<comment type="caution">
    <text evidence="1">The sequence shown here is derived from an EMBL/GenBank/DDBJ whole genome shotgun (WGS) entry which is preliminary data.</text>
</comment>
<dbReference type="Pfam" id="PF22234">
    <property type="entry name" value="Rv2466c-like"/>
    <property type="match status" value="1"/>
</dbReference>